<dbReference type="Pfam" id="PF01380">
    <property type="entry name" value="SIS"/>
    <property type="match status" value="1"/>
</dbReference>
<dbReference type="PROSITE" id="PS51071">
    <property type="entry name" value="HTH_RPIR"/>
    <property type="match status" value="1"/>
</dbReference>
<evidence type="ECO:0000256" key="3">
    <source>
        <dbReference type="ARBA" id="ARBA00023163"/>
    </source>
</evidence>
<proteinExistence type="predicted"/>
<dbReference type="RefSeq" id="WP_044477193.1">
    <property type="nucleotide sequence ID" value="NZ_BORR01000004.1"/>
</dbReference>
<dbReference type="Pfam" id="PF01418">
    <property type="entry name" value="HTH_6"/>
    <property type="match status" value="1"/>
</dbReference>
<organism evidence="6 7">
    <name type="scientific">Paenibacillus antibioticophila</name>
    <dbReference type="NCBI Taxonomy" id="1274374"/>
    <lineage>
        <taxon>Bacteria</taxon>
        <taxon>Bacillati</taxon>
        <taxon>Bacillota</taxon>
        <taxon>Bacilli</taxon>
        <taxon>Bacillales</taxon>
        <taxon>Paenibacillaceae</taxon>
        <taxon>Paenibacillus</taxon>
    </lineage>
</organism>
<evidence type="ECO:0000313" key="6">
    <source>
        <dbReference type="EMBL" id="GIO36593.1"/>
    </source>
</evidence>
<keyword evidence="2" id="KW-0238">DNA-binding</keyword>
<dbReference type="GO" id="GO:0003677">
    <property type="term" value="F:DNA binding"/>
    <property type="evidence" value="ECO:0007669"/>
    <property type="project" value="UniProtKB-KW"/>
</dbReference>
<evidence type="ECO:0000259" key="4">
    <source>
        <dbReference type="PROSITE" id="PS51071"/>
    </source>
</evidence>
<dbReference type="OrthoDB" id="1648815at2"/>
<name>A0A919XS83_9BACL</name>
<evidence type="ECO:0000256" key="2">
    <source>
        <dbReference type="ARBA" id="ARBA00023125"/>
    </source>
</evidence>
<comment type="caution">
    <text evidence="6">The sequence shown here is derived from an EMBL/GenBank/DDBJ whole genome shotgun (WGS) entry which is preliminary data.</text>
</comment>
<dbReference type="SUPFAM" id="SSF53697">
    <property type="entry name" value="SIS domain"/>
    <property type="match status" value="1"/>
</dbReference>
<dbReference type="InterPro" id="IPR047640">
    <property type="entry name" value="RpiR-like"/>
</dbReference>
<dbReference type="GO" id="GO:0003700">
    <property type="term" value="F:DNA-binding transcription factor activity"/>
    <property type="evidence" value="ECO:0007669"/>
    <property type="project" value="InterPro"/>
</dbReference>
<gene>
    <name evidence="6" type="ORF">J41TS12_14540</name>
</gene>
<protein>
    <submittedName>
        <fullName evidence="6">RpiR family transcriptional regulator</fullName>
    </submittedName>
</protein>
<evidence type="ECO:0000313" key="7">
    <source>
        <dbReference type="Proteomes" id="UP000681162"/>
    </source>
</evidence>
<dbReference type="GO" id="GO:1901135">
    <property type="term" value="P:carbohydrate derivative metabolic process"/>
    <property type="evidence" value="ECO:0007669"/>
    <property type="project" value="InterPro"/>
</dbReference>
<dbReference type="InterPro" id="IPR009057">
    <property type="entry name" value="Homeodomain-like_sf"/>
</dbReference>
<dbReference type="Gene3D" id="3.40.50.10490">
    <property type="entry name" value="Glucose-6-phosphate isomerase like protein, domain 1"/>
    <property type="match status" value="1"/>
</dbReference>
<feature type="domain" description="HTH rpiR-type" evidence="4">
    <location>
        <begin position="6"/>
        <end position="82"/>
    </location>
</feature>
<dbReference type="PANTHER" id="PTHR30514:SF1">
    <property type="entry name" value="HTH-TYPE TRANSCRIPTIONAL REGULATOR HEXR-RELATED"/>
    <property type="match status" value="1"/>
</dbReference>
<dbReference type="InterPro" id="IPR035472">
    <property type="entry name" value="RpiR-like_SIS"/>
</dbReference>
<dbReference type="EMBL" id="BORR01000004">
    <property type="protein sequence ID" value="GIO36593.1"/>
    <property type="molecule type" value="Genomic_DNA"/>
</dbReference>
<keyword evidence="1" id="KW-0805">Transcription regulation</keyword>
<evidence type="ECO:0000259" key="5">
    <source>
        <dbReference type="PROSITE" id="PS51464"/>
    </source>
</evidence>
<dbReference type="InterPro" id="IPR036388">
    <property type="entry name" value="WH-like_DNA-bd_sf"/>
</dbReference>
<accession>A0A919XS83</accession>
<keyword evidence="3" id="KW-0804">Transcription</keyword>
<feature type="domain" description="SIS" evidence="5">
    <location>
        <begin position="123"/>
        <end position="263"/>
    </location>
</feature>
<dbReference type="PANTHER" id="PTHR30514">
    <property type="entry name" value="GLUCOKINASE"/>
    <property type="match status" value="1"/>
</dbReference>
<dbReference type="SUPFAM" id="SSF46689">
    <property type="entry name" value="Homeodomain-like"/>
    <property type="match status" value="1"/>
</dbReference>
<dbReference type="AlphaFoldDB" id="A0A919XS83"/>
<evidence type="ECO:0000256" key="1">
    <source>
        <dbReference type="ARBA" id="ARBA00023015"/>
    </source>
</evidence>
<keyword evidence="7" id="KW-1185">Reference proteome</keyword>
<dbReference type="GO" id="GO:0097367">
    <property type="term" value="F:carbohydrate derivative binding"/>
    <property type="evidence" value="ECO:0007669"/>
    <property type="project" value="InterPro"/>
</dbReference>
<dbReference type="Proteomes" id="UP000681162">
    <property type="component" value="Unassembled WGS sequence"/>
</dbReference>
<dbReference type="InterPro" id="IPR000281">
    <property type="entry name" value="HTH_RpiR"/>
</dbReference>
<dbReference type="InterPro" id="IPR001347">
    <property type="entry name" value="SIS_dom"/>
</dbReference>
<reference evidence="6 7" key="1">
    <citation type="submission" date="2021-03" db="EMBL/GenBank/DDBJ databases">
        <title>Antimicrobial resistance genes in bacteria isolated from Japanese honey, and their potential for conferring macrolide and lincosamide resistance in the American foulbrood pathogen Paenibacillus larvae.</title>
        <authorList>
            <person name="Okamoto M."/>
            <person name="Kumagai M."/>
            <person name="Kanamori H."/>
            <person name="Takamatsu D."/>
        </authorList>
    </citation>
    <scope>NUCLEOTIDE SEQUENCE [LARGE SCALE GENOMIC DNA]</scope>
    <source>
        <strain evidence="6 7">J41TS12</strain>
    </source>
</reference>
<sequence>MSSQTNAVVAKIISSKDKLTFSENEIANFVMDNPDYIIQNTITSIAAEIGVSEASINRFCKKVGFKGFNDFKIAIAQDTHYRNMNHKSKRREDIPFSDELAFDYNDLITSTAALIDPEEIAKAAQAIAKAKNVYIFGVLSSWLAALELRQKLDLIGIKSFAYNDTYNMKLSGSMCTGGDVVIAITRSGLVREIVDSLSLASQSEATVITLTSYNSTSVTQYADIKIIASDKLSVRNSAFLSEHITFLYVIDLIFAALVKSDSRYMKRKLSSEAIIESSQFWNNEYL</sequence>
<dbReference type="InterPro" id="IPR046348">
    <property type="entry name" value="SIS_dom_sf"/>
</dbReference>
<dbReference type="Gene3D" id="1.10.10.10">
    <property type="entry name" value="Winged helix-like DNA-binding domain superfamily/Winged helix DNA-binding domain"/>
    <property type="match status" value="1"/>
</dbReference>
<dbReference type="CDD" id="cd05013">
    <property type="entry name" value="SIS_RpiR"/>
    <property type="match status" value="1"/>
</dbReference>
<dbReference type="PROSITE" id="PS51464">
    <property type="entry name" value="SIS"/>
    <property type="match status" value="1"/>
</dbReference>